<protein>
    <recommendedName>
        <fullName evidence="7">Dihydrodipicolinate reductase</fullName>
    </recommendedName>
</protein>
<dbReference type="InterPro" id="IPR045760">
    <property type="entry name" value="DAP_DH_C"/>
</dbReference>
<proteinExistence type="predicted"/>
<evidence type="ECO:0000313" key="5">
    <source>
        <dbReference type="EMBL" id="MDH6198561.1"/>
    </source>
</evidence>
<evidence type="ECO:0000259" key="4">
    <source>
        <dbReference type="Pfam" id="PF19328"/>
    </source>
</evidence>
<dbReference type="InterPro" id="IPR036291">
    <property type="entry name" value="NAD(P)-bd_dom_sf"/>
</dbReference>
<dbReference type="EMBL" id="JARXVE010000011">
    <property type="protein sequence ID" value="MDH6198561.1"/>
    <property type="molecule type" value="Genomic_DNA"/>
</dbReference>
<dbReference type="Pfam" id="PF19328">
    <property type="entry name" value="DAP_DH_C"/>
    <property type="match status" value="1"/>
</dbReference>
<dbReference type="Pfam" id="PF01113">
    <property type="entry name" value="DapB_N"/>
    <property type="match status" value="1"/>
</dbReference>
<dbReference type="Gene3D" id="3.40.50.720">
    <property type="entry name" value="NAD(P)-binding Rossmann-like Domain"/>
    <property type="match status" value="1"/>
</dbReference>
<reference evidence="5 6" key="1">
    <citation type="submission" date="2023-04" db="EMBL/GenBank/DDBJ databases">
        <title>Forest soil microbial communities from Buena Vista Peninsula, Colon Province, Panama.</title>
        <authorList>
            <person name="Bouskill N."/>
        </authorList>
    </citation>
    <scope>NUCLEOTIDE SEQUENCE [LARGE SCALE GENOMIC DNA]</scope>
    <source>
        <strain evidence="5 6">AC80</strain>
    </source>
</reference>
<comment type="caution">
    <text evidence="5">The sequence shown here is derived from an EMBL/GenBank/DDBJ whole genome shotgun (WGS) entry which is preliminary data.</text>
</comment>
<dbReference type="Proteomes" id="UP001160130">
    <property type="component" value="Unassembled WGS sequence"/>
</dbReference>
<dbReference type="SUPFAM" id="SSF51735">
    <property type="entry name" value="NAD(P)-binding Rossmann-fold domains"/>
    <property type="match status" value="1"/>
</dbReference>
<evidence type="ECO:0000256" key="1">
    <source>
        <dbReference type="ARBA" id="ARBA00022857"/>
    </source>
</evidence>
<evidence type="ECO:0000256" key="2">
    <source>
        <dbReference type="ARBA" id="ARBA00023002"/>
    </source>
</evidence>
<keyword evidence="2" id="KW-0560">Oxidoreductase</keyword>
<feature type="domain" description="Dihydrodipicolinate reductase N-terminal" evidence="3">
    <location>
        <begin position="4"/>
        <end position="80"/>
    </location>
</feature>
<feature type="domain" description="2,4-diaminopentanoate dehydrogenase C-terminal" evidence="4">
    <location>
        <begin position="137"/>
        <end position="332"/>
    </location>
</feature>
<evidence type="ECO:0000313" key="6">
    <source>
        <dbReference type="Proteomes" id="UP001160130"/>
    </source>
</evidence>
<dbReference type="RefSeq" id="WP_280835130.1">
    <property type="nucleotide sequence ID" value="NZ_JARXVE010000011.1"/>
</dbReference>
<keyword evidence="6" id="KW-1185">Reference proteome</keyword>
<keyword evidence="1" id="KW-0521">NADP</keyword>
<dbReference type="CDD" id="cd24146">
    <property type="entry name" value="nat-AmDH_N_like"/>
    <property type="match status" value="1"/>
</dbReference>
<gene>
    <name evidence="5" type="ORF">M2272_005220</name>
</gene>
<accession>A0ABT6L6I6</accession>
<organism evidence="5 6">
    <name type="scientific">Mycolicibacterium frederiksbergense</name>
    <dbReference type="NCBI Taxonomy" id="117567"/>
    <lineage>
        <taxon>Bacteria</taxon>
        <taxon>Bacillati</taxon>
        <taxon>Actinomycetota</taxon>
        <taxon>Actinomycetes</taxon>
        <taxon>Mycobacteriales</taxon>
        <taxon>Mycobacteriaceae</taxon>
        <taxon>Mycolicibacterium</taxon>
    </lineage>
</organism>
<name>A0ABT6L6I6_9MYCO</name>
<evidence type="ECO:0008006" key="7">
    <source>
        <dbReference type="Google" id="ProtNLM"/>
    </source>
</evidence>
<dbReference type="InterPro" id="IPR000846">
    <property type="entry name" value="DapB_N"/>
</dbReference>
<sequence length="346" mass="36109">MSVIRVALVGLGATGQAIGSSMSRRMDCRIVGAADPRPELIGTDVGHVLGVGPLGVAVVGDTADLPDADVAIVATTSHVAQVADIAVPLLERSVNVVSICEELAYPWYSHPDVAARLDFAAKSNNVSVLGTGANPGMIMDTLPLLLSSLTQNVNSVVIRRQTDMSRYSAILSKFGLGLTPEEFAAATADGAVIGHVGFEQAIAALAGGLGWQLDKIIVDPVRPAFVTDSRRVGTHLALEPGTIAAVRHAARGMRGGRHMIDLEIVFGFFEDRDEIRPGDSCRIEGDEQTVEINAATGFESFLSTIAVAANAATAVVDARPGLLSMADLPVVAIASKGGRRRESTAR</sequence>
<evidence type="ECO:0000259" key="3">
    <source>
        <dbReference type="Pfam" id="PF01113"/>
    </source>
</evidence>